<proteinExistence type="predicted"/>
<keyword evidence="1" id="KW-1133">Transmembrane helix</keyword>
<reference evidence="2 3" key="1">
    <citation type="submission" date="2018-08" db="EMBL/GenBank/DDBJ databases">
        <title>Sequencing the genomes of 1000 actinobacteria strains.</title>
        <authorList>
            <person name="Klenk H.-P."/>
        </authorList>
    </citation>
    <scope>NUCLEOTIDE SEQUENCE [LARGE SCALE GENOMIC DNA]</scope>
    <source>
        <strain evidence="2 3">DSM 43927</strain>
    </source>
</reference>
<sequence>MGRWVGRLWFVVGLWFGGGCFRFGEGLGIRCGPFCSVEALQGRGVRFWRAGAFGLWGGRFGLAEALELWHRRFRRERRLGRLWFAVALWCGGGCFRLGEGPGGGCESVRLGETLGLWSEGSHPRGGLSLGGLLWTRDGLGCFRFGDGLWGRCEPWGFGEVLGFRGECFRPLGRLGLRGGLCWIREGFGLCGGCLRLGEVLRLRGGRFRFGEGLWPWGECLRFAEGLRLGGRGVGRGLRGGDGGRLGGLLVPLAGGLGDLSGVVGRMLVGGGGWGLGLLPGGIFVVLGPVGGGVLGEVLGGLILGGVRRRPLGVLRRWLLGGLRGRLLVVLRRGGEQGAGAELLAGDRPLARHVGRERRRLDVLGGLSLRGGGGIRHGVTFLLADGVVLADDPRDLEACEVYR</sequence>
<evidence type="ECO:0000313" key="2">
    <source>
        <dbReference type="EMBL" id="REE98539.1"/>
    </source>
</evidence>
<protein>
    <submittedName>
        <fullName evidence="2">Uncharacterized protein</fullName>
    </submittedName>
</protein>
<evidence type="ECO:0000313" key="3">
    <source>
        <dbReference type="Proteomes" id="UP000256661"/>
    </source>
</evidence>
<feature type="transmembrane region" description="Helical" evidence="1">
    <location>
        <begin position="280"/>
        <end position="306"/>
    </location>
</feature>
<dbReference type="AlphaFoldDB" id="A0A3D9SRG7"/>
<gene>
    <name evidence="2" type="ORF">DFJ69_4029</name>
</gene>
<organism evidence="2 3">
    <name type="scientific">Thermomonospora umbrina</name>
    <dbReference type="NCBI Taxonomy" id="111806"/>
    <lineage>
        <taxon>Bacteria</taxon>
        <taxon>Bacillati</taxon>
        <taxon>Actinomycetota</taxon>
        <taxon>Actinomycetes</taxon>
        <taxon>Streptosporangiales</taxon>
        <taxon>Thermomonosporaceae</taxon>
        <taxon>Thermomonospora</taxon>
    </lineage>
</organism>
<dbReference type="EMBL" id="QTTT01000001">
    <property type="protein sequence ID" value="REE98539.1"/>
    <property type="molecule type" value="Genomic_DNA"/>
</dbReference>
<comment type="caution">
    <text evidence="2">The sequence shown here is derived from an EMBL/GenBank/DDBJ whole genome shotgun (WGS) entry which is preliminary data.</text>
</comment>
<dbReference type="Proteomes" id="UP000256661">
    <property type="component" value="Unassembled WGS sequence"/>
</dbReference>
<accession>A0A3D9SRG7</accession>
<dbReference type="PROSITE" id="PS51257">
    <property type="entry name" value="PROKAR_LIPOPROTEIN"/>
    <property type="match status" value="1"/>
</dbReference>
<keyword evidence="1" id="KW-0472">Membrane</keyword>
<keyword evidence="3" id="KW-1185">Reference proteome</keyword>
<keyword evidence="1" id="KW-0812">Transmembrane</keyword>
<evidence type="ECO:0000256" key="1">
    <source>
        <dbReference type="SAM" id="Phobius"/>
    </source>
</evidence>
<name>A0A3D9SRG7_9ACTN</name>